<protein>
    <submittedName>
        <fullName evidence="2">Uncharacterized protein</fullName>
    </submittedName>
</protein>
<organism evidence="2 3">
    <name type="scientific">Candidatus Rhabdochlamydia porcellionis</name>
    <dbReference type="NCBI Taxonomy" id="225148"/>
    <lineage>
        <taxon>Bacteria</taxon>
        <taxon>Pseudomonadati</taxon>
        <taxon>Chlamydiota</taxon>
        <taxon>Chlamydiia</taxon>
        <taxon>Parachlamydiales</taxon>
        <taxon>Candidatus Rhabdochlamydiaceae</taxon>
        <taxon>Candidatus Rhabdochlamydia</taxon>
    </lineage>
</organism>
<keyword evidence="1" id="KW-0472">Membrane</keyword>
<evidence type="ECO:0000313" key="2">
    <source>
        <dbReference type="EMBL" id="QZA58783.1"/>
    </source>
</evidence>
<keyword evidence="3" id="KW-1185">Reference proteome</keyword>
<accession>A0ABX8Z061</accession>
<keyword evidence="1" id="KW-1133">Transmembrane helix</keyword>
<dbReference type="Proteomes" id="UP000822862">
    <property type="component" value="Chromosome"/>
</dbReference>
<reference evidence="2 3" key="1">
    <citation type="submission" date="2021-05" db="EMBL/GenBank/DDBJ databases">
        <title>Ecology and evolution of chlamydial symbionts of arthropods.</title>
        <authorList>
            <person name="Halter T."/>
            <person name="Sixt B.S."/>
            <person name="Toenshoff E.R."/>
            <person name="Koestlbacher S."/>
            <person name="Schulz F."/>
            <person name="Kostanjsek R."/>
            <person name="Collingro A."/>
            <person name="Hendrickx F."/>
            <person name="Horn M."/>
        </authorList>
    </citation>
    <scope>NUCLEOTIDE SEQUENCE [LARGE SCALE GENOMIC DNA]</scope>
    <source>
        <strain evidence="2 3">15C</strain>
    </source>
</reference>
<keyword evidence="1" id="KW-0812">Transmembrane</keyword>
<proteinExistence type="predicted"/>
<gene>
    <name evidence="2" type="ORF">RHAB15C_0000662</name>
</gene>
<evidence type="ECO:0000313" key="3">
    <source>
        <dbReference type="Proteomes" id="UP000822862"/>
    </source>
</evidence>
<name>A0ABX8Z061_9BACT</name>
<dbReference type="EMBL" id="CP075585">
    <property type="protein sequence ID" value="QZA58783.1"/>
    <property type="molecule type" value="Genomic_DNA"/>
</dbReference>
<feature type="transmembrane region" description="Helical" evidence="1">
    <location>
        <begin position="54"/>
        <end position="74"/>
    </location>
</feature>
<feature type="transmembrane region" description="Helical" evidence="1">
    <location>
        <begin position="16"/>
        <end position="34"/>
    </location>
</feature>
<evidence type="ECO:0000256" key="1">
    <source>
        <dbReference type="SAM" id="Phobius"/>
    </source>
</evidence>
<sequence>MTFLSFALKIHEIESCTVWLSWIIPIVLAAIGIWRSRVEKIKISFFYRVDRYLAWALFGGAAVSVILFFIRIWFKNMEMMDFVEGKKTHFHIFLPTMFYLFF</sequence>